<proteinExistence type="predicted"/>
<name>A0A6N2L288_SALVM</name>
<accession>A0A6N2L288</accession>
<protein>
    <submittedName>
        <fullName evidence="1">Uncharacterized protein</fullName>
    </submittedName>
</protein>
<gene>
    <name evidence="1" type="ORF">SVIM_LOCUS172626</name>
</gene>
<sequence length="97" mass="11434">MRKEDSVKLISAEGFEFVIHKDAAMVYTYRINKDVIVAQEDHGVPCIHAVDWNSPLHVNLHRISLWLVRIRERTYKSIAFLSRKPTPFPILHFYMNI</sequence>
<reference evidence="1" key="1">
    <citation type="submission" date="2019-03" db="EMBL/GenBank/DDBJ databases">
        <authorList>
            <person name="Mank J."/>
            <person name="Almeida P."/>
        </authorList>
    </citation>
    <scope>NUCLEOTIDE SEQUENCE</scope>
    <source>
        <strain evidence="1">78183</strain>
    </source>
</reference>
<dbReference type="AlphaFoldDB" id="A0A6N2L288"/>
<dbReference type="EMBL" id="CAADRP010001112">
    <property type="protein sequence ID" value="VFU35035.1"/>
    <property type="molecule type" value="Genomic_DNA"/>
</dbReference>
<evidence type="ECO:0000313" key="1">
    <source>
        <dbReference type="EMBL" id="VFU35035.1"/>
    </source>
</evidence>
<organism evidence="1">
    <name type="scientific">Salix viminalis</name>
    <name type="common">Common osier</name>
    <name type="synonym">Basket willow</name>
    <dbReference type="NCBI Taxonomy" id="40686"/>
    <lineage>
        <taxon>Eukaryota</taxon>
        <taxon>Viridiplantae</taxon>
        <taxon>Streptophyta</taxon>
        <taxon>Embryophyta</taxon>
        <taxon>Tracheophyta</taxon>
        <taxon>Spermatophyta</taxon>
        <taxon>Magnoliopsida</taxon>
        <taxon>eudicotyledons</taxon>
        <taxon>Gunneridae</taxon>
        <taxon>Pentapetalae</taxon>
        <taxon>rosids</taxon>
        <taxon>fabids</taxon>
        <taxon>Malpighiales</taxon>
        <taxon>Salicaceae</taxon>
        <taxon>Saliceae</taxon>
        <taxon>Salix</taxon>
    </lineage>
</organism>